<accession>A0A0S2DN99</accession>
<protein>
    <submittedName>
        <fullName evidence="2">Uncharacterized protein</fullName>
    </submittedName>
</protein>
<feature type="compositionally biased region" description="Low complexity" evidence="1">
    <location>
        <begin position="1"/>
        <end position="13"/>
    </location>
</feature>
<evidence type="ECO:0000313" key="3">
    <source>
        <dbReference type="Proteomes" id="UP000061569"/>
    </source>
</evidence>
<feature type="region of interest" description="Disordered" evidence="1">
    <location>
        <begin position="1"/>
        <end position="60"/>
    </location>
</feature>
<gene>
    <name evidence="2" type="ORF">GLE_4709</name>
</gene>
<feature type="region of interest" description="Disordered" evidence="1">
    <location>
        <begin position="78"/>
        <end position="108"/>
    </location>
</feature>
<dbReference type="STRING" id="69.GLE_4709"/>
<reference evidence="2 3" key="1">
    <citation type="submission" date="2015-11" db="EMBL/GenBank/DDBJ databases">
        <title>Genome sequences of Lysobacter enzymogenes strain C3 and Lysobacter antibioticus ATCC 29479.</title>
        <authorList>
            <person name="Kobayashi D.Y."/>
        </authorList>
    </citation>
    <scope>NUCLEOTIDE SEQUENCE [LARGE SCALE GENOMIC DNA]</scope>
    <source>
        <strain evidence="2 3">C3</strain>
    </source>
</reference>
<sequence>MAGRVAAVRAPRGSARRRTATPLRVRCRGRDGLATRRPGPRPLARGRADPVVRTRAPAPTSAVVPAVVTVVMSVPVLGLPPVPNLNTRSYRGGLGASRRPQAKTRDQR</sequence>
<evidence type="ECO:0000256" key="1">
    <source>
        <dbReference type="SAM" id="MobiDB-lite"/>
    </source>
</evidence>
<dbReference type="Proteomes" id="UP000061569">
    <property type="component" value="Chromosome"/>
</dbReference>
<organism evidence="2 3">
    <name type="scientific">Lysobacter enzymogenes</name>
    <dbReference type="NCBI Taxonomy" id="69"/>
    <lineage>
        <taxon>Bacteria</taxon>
        <taxon>Pseudomonadati</taxon>
        <taxon>Pseudomonadota</taxon>
        <taxon>Gammaproteobacteria</taxon>
        <taxon>Lysobacterales</taxon>
        <taxon>Lysobacteraceae</taxon>
        <taxon>Lysobacter</taxon>
    </lineage>
</organism>
<dbReference type="EMBL" id="CP013140">
    <property type="protein sequence ID" value="ALN60050.1"/>
    <property type="molecule type" value="Genomic_DNA"/>
</dbReference>
<dbReference type="KEGG" id="lez:GLE_4709"/>
<evidence type="ECO:0000313" key="2">
    <source>
        <dbReference type="EMBL" id="ALN60050.1"/>
    </source>
</evidence>
<name>A0A0S2DN99_LYSEN</name>
<dbReference type="PATRIC" id="fig|69.6.peg.4643"/>
<dbReference type="AlphaFoldDB" id="A0A0S2DN99"/>
<proteinExistence type="predicted"/>